<reference evidence="2" key="1">
    <citation type="submission" date="2016-10" db="EMBL/GenBank/DDBJ databases">
        <authorList>
            <person name="Varghese N."/>
            <person name="Submissions S."/>
        </authorList>
    </citation>
    <scope>NUCLEOTIDE SEQUENCE [LARGE SCALE GENOMIC DNA]</scope>
    <source>
        <strain evidence="2">DSM 23422</strain>
    </source>
</reference>
<dbReference type="AlphaFoldDB" id="A0A1I6UKT6"/>
<keyword evidence="2" id="KW-1185">Reference proteome</keyword>
<dbReference type="RefSeq" id="WP_093916958.1">
    <property type="nucleotide sequence ID" value="NZ_FPAJ01000004.1"/>
</dbReference>
<accession>A0A1I6UKT6</accession>
<dbReference type="OrthoDB" id="7743806at2"/>
<dbReference type="InterPro" id="IPR011010">
    <property type="entry name" value="DNA_brk_join_enz"/>
</dbReference>
<dbReference type="Proteomes" id="UP000199239">
    <property type="component" value="Unassembled WGS sequence"/>
</dbReference>
<gene>
    <name evidence="1" type="ORF">SAMN04488040_2805</name>
</gene>
<sequence length="446" mass="48881">MKKSILEARLSSTPAPIRKSLLEAHDSLPAGAATVINRFFVIAASRGEPLDAPSASSFHYACASESTFRLLLRTLAAHAPQVSTAAALSVKADWVSKRPKGSAARNKTANRRPHVEFDITHWPASWQVFLVGLRSADITPKTLKRYVASISRCADVVSENGLSDDLSFLTGYEIAKVLTAQKKRLSPITIANYLNALGMLGRHGGADPDGLTGLAFVSQNQLCLSKGQEKKKFSRIDGLMARGAYTHIGRVIAQLREVAAHAPGHSFERTKALQSAAICAVALNMPARTGDMSRWVIGKELTRSITGEWSLNWFQEKTKKSTGAGKLWQEVAESLDEHILGGRPQRLTSLRYNECIGTNWLSLTNKAYQSKWPSLRFKEAVGIPLHDLRTLLADHMRRHTPETAANVIQTMLGHSSTGSGEAYRSDCEQDYASHAWAKIRKEVGKC</sequence>
<protein>
    <recommendedName>
        <fullName evidence="3">Phage integrase family protein</fullName>
    </recommendedName>
</protein>
<organism evidence="1 2">
    <name type="scientific">Sulfitobacter marinus</name>
    <dbReference type="NCBI Taxonomy" id="394264"/>
    <lineage>
        <taxon>Bacteria</taxon>
        <taxon>Pseudomonadati</taxon>
        <taxon>Pseudomonadota</taxon>
        <taxon>Alphaproteobacteria</taxon>
        <taxon>Rhodobacterales</taxon>
        <taxon>Roseobacteraceae</taxon>
        <taxon>Sulfitobacter</taxon>
    </lineage>
</organism>
<dbReference type="EMBL" id="FPAJ01000004">
    <property type="protein sequence ID" value="SFT02018.1"/>
    <property type="molecule type" value="Genomic_DNA"/>
</dbReference>
<dbReference type="GO" id="GO:0003677">
    <property type="term" value="F:DNA binding"/>
    <property type="evidence" value="ECO:0007669"/>
    <property type="project" value="InterPro"/>
</dbReference>
<name>A0A1I6UKT6_9RHOB</name>
<evidence type="ECO:0000313" key="2">
    <source>
        <dbReference type="Proteomes" id="UP000199239"/>
    </source>
</evidence>
<evidence type="ECO:0000313" key="1">
    <source>
        <dbReference type="EMBL" id="SFT02018.1"/>
    </source>
</evidence>
<dbReference type="STRING" id="394264.SAMN04488040_2805"/>
<dbReference type="SUPFAM" id="SSF56349">
    <property type="entry name" value="DNA breaking-rejoining enzymes"/>
    <property type="match status" value="1"/>
</dbReference>
<proteinExistence type="predicted"/>
<evidence type="ECO:0008006" key="3">
    <source>
        <dbReference type="Google" id="ProtNLM"/>
    </source>
</evidence>